<dbReference type="Proteomes" id="UP000005408">
    <property type="component" value="Unassembled WGS sequence"/>
</dbReference>
<sequence length="1042" mass="118726">MAALDNKQDVTPKKAMQKENDLFEFEKKNPMYYHLFLSQCVECDGKLPPKDCLSADLKIIQKEKKPPTPREIFAAAEMLQRNICVIRFDHAVGMDIERLKGYMFAPTNKQLLDMEPLCLLMMEQYGGCTIFGRFCQVHDMTDLKSYPGDIANINHSQCFGLRFVNDFSILFSCNVAFGEKPDVTDLFRRLSLEFYKTEEHHERILNIICNFELEEDNFELFCKYADDTITEETSASVKKKILKTHIEAVQKRMKPPGEGELFALSTVFNVDFIIETTGRDEWETYMSVVGCYLSCFDSPILLRSQSRNNVYMPYVTESHTCSCRQQKPKIPGHIGKIKSNIYESVLKNPCCSSSNSRLIHNHLKHLPNIRKCWPRRNNYLNPTKPISIIIARLEKEDRCLDQINGGEGSLANAMAKELFGDENQFSAGDLQEVLEESTLDKQIQQLSNWLKVPIYVYHDMTAHDQFGDSQHFAWKEYEPDRTKSTNSDCRFYITLFHNRLNNTFDRIIPIKGCNCQIPPPLSLLRTNQRKEIELLTTVQRNDRRHPLTSFLTVDPDRIKIEIELRDFPVCSAFSPLRIASQRDDMGQRTFDSVEINQHSLLRCLSKEIFGTENNFDILIEELCNELLNNFETYALLFGENINKAYQEHLGKDIGGKNDFKDMAKFVKERIEDGLPCDELLLWLASTFFKTTIYVLRVSDTKTSTESFWTEYIKVRSRETDPAKISYSKRCPQTNTYFITLLETKSKHYYRIVPRQASCNCVLNIPTVPNRVADPTSYQTQLDCTFMRRIRKIDGLLDTACTLIEQWLICNRNLQRHCELIISEIEGRRKNVNIATITGSSAGIIGAILTAVGILLIPVTAGISTGLSVGGAVIAATGGTVATGAKITESVLNIGSIDKLKRYQNCYKEIFESLKSVLNEINNELKELVELSTELEANQDFNSSDFAGIQSIPGIFRAVKGFIMIPLSVLRVSARGLVILGAIIGPITALLDTALLIFSVRNMVKGNKTDVTENLRAISAALYGSRRQMHGWAYGNQRPYLYD</sequence>
<dbReference type="GO" id="GO:0016020">
    <property type="term" value="C:membrane"/>
    <property type="evidence" value="ECO:0007669"/>
    <property type="project" value="TreeGrafter"/>
</dbReference>
<keyword evidence="2" id="KW-0175">Coiled coil</keyword>
<dbReference type="GO" id="GO:0005576">
    <property type="term" value="C:extracellular region"/>
    <property type="evidence" value="ECO:0007669"/>
    <property type="project" value="InterPro"/>
</dbReference>
<feature type="coiled-coil region" evidence="2">
    <location>
        <begin position="910"/>
        <end position="937"/>
    </location>
</feature>
<evidence type="ECO:0000256" key="3">
    <source>
        <dbReference type="SAM" id="Phobius"/>
    </source>
</evidence>
<dbReference type="PANTHER" id="PTHR14096:SF28">
    <property type="entry name" value="APOLIPOPROTEIN L, 1-RELATED"/>
    <property type="match status" value="1"/>
</dbReference>
<dbReference type="AlphaFoldDB" id="A0A8W8JE48"/>
<keyword evidence="3" id="KW-0472">Membrane</keyword>
<proteinExistence type="inferred from homology"/>
<evidence type="ECO:0000256" key="1">
    <source>
        <dbReference type="ARBA" id="ARBA00010090"/>
    </source>
</evidence>
<dbReference type="GO" id="GO:0042157">
    <property type="term" value="P:lipoprotein metabolic process"/>
    <property type="evidence" value="ECO:0007669"/>
    <property type="project" value="InterPro"/>
</dbReference>
<evidence type="ECO:0000313" key="4">
    <source>
        <dbReference type="EnsemblMetazoa" id="G17960.1:cds"/>
    </source>
</evidence>
<evidence type="ECO:0000256" key="2">
    <source>
        <dbReference type="SAM" id="Coils"/>
    </source>
</evidence>
<evidence type="ECO:0008006" key="6">
    <source>
        <dbReference type="Google" id="ProtNLM"/>
    </source>
</evidence>
<dbReference type="PANTHER" id="PTHR14096">
    <property type="entry name" value="APOLIPOPROTEIN L"/>
    <property type="match status" value="1"/>
</dbReference>
<dbReference type="InterPro" id="IPR008405">
    <property type="entry name" value="ApoL"/>
</dbReference>
<name>A0A8W8JE48_MAGGI</name>
<keyword evidence="5" id="KW-1185">Reference proteome</keyword>
<keyword evidence="3" id="KW-1133">Transmembrane helix</keyword>
<comment type="similarity">
    <text evidence="1">Belongs to the apolipoprotein L family.</text>
</comment>
<reference evidence="4" key="1">
    <citation type="submission" date="2022-08" db="UniProtKB">
        <authorList>
            <consortium name="EnsemblMetazoa"/>
        </authorList>
    </citation>
    <scope>IDENTIFICATION</scope>
    <source>
        <strain evidence="4">05x7-T-G4-1.051#20</strain>
    </source>
</reference>
<organism evidence="4 5">
    <name type="scientific">Magallana gigas</name>
    <name type="common">Pacific oyster</name>
    <name type="synonym">Crassostrea gigas</name>
    <dbReference type="NCBI Taxonomy" id="29159"/>
    <lineage>
        <taxon>Eukaryota</taxon>
        <taxon>Metazoa</taxon>
        <taxon>Spiralia</taxon>
        <taxon>Lophotrochozoa</taxon>
        <taxon>Mollusca</taxon>
        <taxon>Bivalvia</taxon>
        <taxon>Autobranchia</taxon>
        <taxon>Pteriomorphia</taxon>
        <taxon>Ostreida</taxon>
        <taxon>Ostreoidea</taxon>
        <taxon>Ostreidae</taxon>
        <taxon>Magallana</taxon>
    </lineage>
</organism>
<keyword evidence="3" id="KW-0812">Transmembrane</keyword>
<accession>A0A8W8JE48</accession>
<dbReference type="GO" id="GO:0006869">
    <property type="term" value="P:lipid transport"/>
    <property type="evidence" value="ECO:0007669"/>
    <property type="project" value="InterPro"/>
</dbReference>
<dbReference type="EnsemblMetazoa" id="G17960.1">
    <property type="protein sequence ID" value="G17960.1:cds"/>
    <property type="gene ID" value="G17960"/>
</dbReference>
<feature type="transmembrane region" description="Helical" evidence="3">
    <location>
        <begin position="976"/>
        <end position="997"/>
    </location>
</feature>
<dbReference type="GO" id="GO:0008289">
    <property type="term" value="F:lipid binding"/>
    <property type="evidence" value="ECO:0007669"/>
    <property type="project" value="InterPro"/>
</dbReference>
<protein>
    <recommendedName>
        <fullName evidence="6">Apolipoprotein L3</fullName>
    </recommendedName>
</protein>
<evidence type="ECO:0000313" key="5">
    <source>
        <dbReference type="Proteomes" id="UP000005408"/>
    </source>
</evidence>
<dbReference type="Pfam" id="PF05461">
    <property type="entry name" value="ApoL"/>
    <property type="match status" value="1"/>
</dbReference>